<accession>A0AAE0WDU5</accession>
<gene>
    <name evidence="1" type="ORF">CHS0354_011762</name>
</gene>
<reference evidence="1" key="2">
    <citation type="journal article" date="2021" name="Genome Biol. Evol.">
        <title>Developing a high-quality reference genome for a parasitic bivalve with doubly uniparental inheritance (Bivalvia: Unionida).</title>
        <authorList>
            <person name="Smith C.H."/>
        </authorList>
    </citation>
    <scope>NUCLEOTIDE SEQUENCE</scope>
    <source>
        <strain evidence="1">CHS0354</strain>
        <tissue evidence="1">Mantle</tissue>
    </source>
</reference>
<dbReference type="Proteomes" id="UP001195483">
    <property type="component" value="Unassembled WGS sequence"/>
</dbReference>
<dbReference type="AlphaFoldDB" id="A0AAE0WDU5"/>
<proteinExistence type="predicted"/>
<protein>
    <submittedName>
        <fullName evidence="1">Uncharacterized protein</fullName>
    </submittedName>
</protein>
<comment type="caution">
    <text evidence="1">The sequence shown here is derived from an EMBL/GenBank/DDBJ whole genome shotgun (WGS) entry which is preliminary data.</text>
</comment>
<evidence type="ECO:0000313" key="1">
    <source>
        <dbReference type="EMBL" id="KAK3609932.1"/>
    </source>
</evidence>
<organism evidence="1 2">
    <name type="scientific">Potamilus streckersoni</name>
    <dbReference type="NCBI Taxonomy" id="2493646"/>
    <lineage>
        <taxon>Eukaryota</taxon>
        <taxon>Metazoa</taxon>
        <taxon>Spiralia</taxon>
        <taxon>Lophotrochozoa</taxon>
        <taxon>Mollusca</taxon>
        <taxon>Bivalvia</taxon>
        <taxon>Autobranchia</taxon>
        <taxon>Heteroconchia</taxon>
        <taxon>Palaeoheterodonta</taxon>
        <taxon>Unionida</taxon>
        <taxon>Unionoidea</taxon>
        <taxon>Unionidae</taxon>
        <taxon>Ambleminae</taxon>
        <taxon>Lampsilini</taxon>
        <taxon>Potamilus</taxon>
    </lineage>
</organism>
<reference evidence="1" key="1">
    <citation type="journal article" date="2021" name="Genome Biol. Evol.">
        <title>A High-Quality Reference Genome for a Parasitic Bivalve with Doubly Uniparental Inheritance (Bivalvia: Unionida).</title>
        <authorList>
            <person name="Smith C.H."/>
        </authorList>
    </citation>
    <scope>NUCLEOTIDE SEQUENCE</scope>
    <source>
        <strain evidence="1">CHS0354</strain>
    </source>
</reference>
<sequence length="50" mass="5861">MDENRDLRPYFPALTPNPEYLQESEWLFSAEDCLHACASVIVDYVRQRGN</sequence>
<keyword evidence="2" id="KW-1185">Reference proteome</keyword>
<evidence type="ECO:0000313" key="2">
    <source>
        <dbReference type="Proteomes" id="UP001195483"/>
    </source>
</evidence>
<name>A0AAE0WDU5_9BIVA</name>
<reference evidence="1" key="3">
    <citation type="submission" date="2023-05" db="EMBL/GenBank/DDBJ databases">
        <authorList>
            <person name="Smith C.H."/>
        </authorList>
    </citation>
    <scope>NUCLEOTIDE SEQUENCE</scope>
    <source>
        <strain evidence="1">CHS0354</strain>
        <tissue evidence="1">Mantle</tissue>
    </source>
</reference>
<dbReference type="EMBL" id="JAEAOA010000720">
    <property type="protein sequence ID" value="KAK3609932.1"/>
    <property type="molecule type" value="Genomic_DNA"/>
</dbReference>